<feature type="domain" description="Fungal lipase-type" evidence="2">
    <location>
        <begin position="815"/>
        <end position="962"/>
    </location>
</feature>
<comment type="caution">
    <text evidence="3">The sequence shown here is derived from an EMBL/GenBank/DDBJ whole genome shotgun (WGS) entry which is preliminary data.</text>
</comment>
<dbReference type="SUPFAM" id="SSF53474">
    <property type="entry name" value="alpha/beta-Hydrolases"/>
    <property type="match status" value="1"/>
</dbReference>
<feature type="transmembrane region" description="Helical" evidence="1">
    <location>
        <begin position="107"/>
        <end position="129"/>
    </location>
</feature>
<dbReference type="Pfam" id="PF01764">
    <property type="entry name" value="Lipase_3"/>
    <property type="match status" value="1"/>
</dbReference>
<keyword evidence="1" id="KW-0812">Transmembrane</keyword>
<proteinExistence type="predicted"/>
<feature type="transmembrane region" description="Helical" evidence="1">
    <location>
        <begin position="449"/>
        <end position="472"/>
    </location>
</feature>
<keyword evidence="4" id="KW-1185">Reference proteome</keyword>
<evidence type="ECO:0000313" key="3">
    <source>
        <dbReference type="EMBL" id="GMH66212.1"/>
    </source>
</evidence>
<accession>A0A9W7E4W2</accession>
<dbReference type="InterPro" id="IPR002921">
    <property type="entry name" value="Fungal_lipase-type"/>
</dbReference>
<sequence>MASQSHRERFFTADERLSESLALDLATTSAQTASCLISSKPDTRQLLNVASSADTHAQDRHRFRRGSLVNGDTIRMKQSKSLQGLRKDQKGGALIKLESLGHTGARLICGIQFIVFTAALLLIGLGTYASDRTIPLRTDSTSCKYYHPVIEFNPSQTRPLVSSCSSTSSNGNAEDPLKDTVTTITSTLTDLGTVLGKIGLSIKFPNGTAYGVDNYTKFTEDDEDEDIEFSYNLELKGCRFKPDTKCGADDWLDVLLVEDSPDSMAYIMQNFQSVESAEIFSIFQNQENIINDGWVNSYRLKLQVHNNTKLISHETSQAVIQFHYIDVQSVSFEKLSRTLLFFLNLFVLVFWIARNFWRQGEREPVIFVDWLPEKKWLTYMIVATVIFQNPVLLFAQYQQSPSISLAVATKCNMVVAYSLLGWVFLCFADGVSRSLKTAKEFYLLKTVLLSLYLLLSLAFELIATPLFGGLTSDRSPLLSTYNWSEVTEAADLTIGLSLIILNAVIMIVFWRCVFNSYRLLSTLPYIEYRYVHLSYRFYFVHSLSLIFYSFASYGMILWGLMIDLNGAKNFDDIHFEEEFNSLLRTTKSSFGQQLFVAVYVHIFAYLHLPPDNSKTSYLQQMLLTQFEKYEEASSQKLSSLSTFCLETAAWLLEVSWQSYYDEPGQTTTGGWGDINVNQHSLKIIAQVHQEENACNALILRDLRRNRIIIAFRGTSCEMHWNTNLKYSIRKFDVEALELPDSVKFEVERYINDNVVANASDYNNPKIFRSKVDTETSLGFDELKDSLLRSSEYELKRPERIQNIVQDVETLGKRVVENVEKMVSENLGFTGVHAGFAEAYESIRPDLMQQVAKELLENPADVYVTGHSLGGALAHICAYDLSSNVLPKLNDTLETKWRAEIKALGSEWIDLYVGRLKRAMRLCCYSFGAPRSFSRATARRYNEKVPATFRVACDGDIVTSFPKYAGGKYKHVKHHVVVDGQGSGQLIVSPSFVERRFHLASRNKLKRHSMQCYRLGIWGSIGQTAEERARAFSQSGLNQKEINAFIEKGRDEVEAEAEAEAEVEVEVEVGEDEDNDEAFADAVHSLV</sequence>
<dbReference type="OrthoDB" id="194358at2759"/>
<dbReference type="GO" id="GO:0006629">
    <property type="term" value="P:lipid metabolic process"/>
    <property type="evidence" value="ECO:0007669"/>
    <property type="project" value="InterPro"/>
</dbReference>
<reference evidence="4" key="1">
    <citation type="journal article" date="2023" name="Commun. Biol.">
        <title>Genome analysis of Parmales, the sister group of diatoms, reveals the evolutionary specialization of diatoms from phago-mixotrophs to photoautotrophs.</title>
        <authorList>
            <person name="Ban H."/>
            <person name="Sato S."/>
            <person name="Yoshikawa S."/>
            <person name="Yamada K."/>
            <person name="Nakamura Y."/>
            <person name="Ichinomiya M."/>
            <person name="Sato N."/>
            <person name="Blanc-Mathieu R."/>
            <person name="Endo H."/>
            <person name="Kuwata A."/>
            <person name="Ogata H."/>
        </authorList>
    </citation>
    <scope>NUCLEOTIDE SEQUENCE [LARGE SCALE GENOMIC DNA]</scope>
    <source>
        <strain evidence="4">NIES 3701</strain>
    </source>
</reference>
<dbReference type="AlphaFoldDB" id="A0A9W7E4W2"/>
<name>A0A9W7E4W2_9STRA</name>
<dbReference type="PANTHER" id="PTHR45856:SF11">
    <property type="entry name" value="FUNGAL LIPASE-LIKE DOMAIN-CONTAINING PROTEIN"/>
    <property type="match status" value="1"/>
</dbReference>
<gene>
    <name evidence="3" type="ORF">TrST_g11464</name>
</gene>
<feature type="transmembrane region" description="Helical" evidence="1">
    <location>
        <begin position="403"/>
        <end position="428"/>
    </location>
</feature>
<organism evidence="3 4">
    <name type="scientific">Triparma strigata</name>
    <dbReference type="NCBI Taxonomy" id="1606541"/>
    <lineage>
        <taxon>Eukaryota</taxon>
        <taxon>Sar</taxon>
        <taxon>Stramenopiles</taxon>
        <taxon>Ochrophyta</taxon>
        <taxon>Bolidophyceae</taxon>
        <taxon>Parmales</taxon>
        <taxon>Triparmaceae</taxon>
        <taxon>Triparma</taxon>
    </lineage>
</organism>
<feature type="transmembrane region" description="Helical" evidence="1">
    <location>
        <begin position="339"/>
        <end position="357"/>
    </location>
</feature>
<dbReference type="PANTHER" id="PTHR45856">
    <property type="entry name" value="ALPHA/BETA-HYDROLASES SUPERFAMILY PROTEIN"/>
    <property type="match status" value="1"/>
</dbReference>
<evidence type="ECO:0000313" key="4">
    <source>
        <dbReference type="Proteomes" id="UP001165085"/>
    </source>
</evidence>
<evidence type="ECO:0000259" key="2">
    <source>
        <dbReference type="Pfam" id="PF01764"/>
    </source>
</evidence>
<feature type="transmembrane region" description="Helical" evidence="1">
    <location>
        <begin position="492"/>
        <end position="514"/>
    </location>
</feature>
<dbReference type="CDD" id="cd00519">
    <property type="entry name" value="Lipase_3"/>
    <property type="match status" value="1"/>
</dbReference>
<dbReference type="Proteomes" id="UP001165085">
    <property type="component" value="Unassembled WGS sequence"/>
</dbReference>
<evidence type="ECO:0000256" key="1">
    <source>
        <dbReference type="SAM" id="Phobius"/>
    </source>
</evidence>
<protein>
    <recommendedName>
        <fullName evidence="2">Fungal lipase-type domain-containing protein</fullName>
    </recommendedName>
</protein>
<dbReference type="InterPro" id="IPR051218">
    <property type="entry name" value="Sec_MonoDiacylglyc_Lipase"/>
</dbReference>
<keyword evidence="1" id="KW-1133">Transmembrane helix</keyword>
<feature type="transmembrane region" description="Helical" evidence="1">
    <location>
        <begin position="377"/>
        <end position="397"/>
    </location>
</feature>
<keyword evidence="1" id="KW-0472">Membrane</keyword>
<dbReference type="InterPro" id="IPR029058">
    <property type="entry name" value="AB_hydrolase_fold"/>
</dbReference>
<feature type="transmembrane region" description="Helical" evidence="1">
    <location>
        <begin position="535"/>
        <end position="561"/>
    </location>
</feature>
<dbReference type="EMBL" id="BRXY01000106">
    <property type="protein sequence ID" value="GMH66212.1"/>
    <property type="molecule type" value="Genomic_DNA"/>
</dbReference>
<dbReference type="Gene3D" id="3.40.50.1820">
    <property type="entry name" value="alpha/beta hydrolase"/>
    <property type="match status" value="1"/>
</dbReference>